<comment type="similarity">
    <text evidence="2">Belongs to the resistance-nodulation-cell division (RND) (TC 2.A.6) family.</text>
</comment>
<dbReference type="STRING" id="395961.Cyan7425_4992"/>
<dbReference type="PANTHER" id="PTHR32063:SF11">
    <property type="entry name" value="CATION OR DRUG EFFLUX SYSTEM PROTEIN"/>
    <property type="match status" value="1"/>
</dbReference>
<dbReference type="InterPro" id="IPR027463">
    <property type="entry name" value="AcrB_DN_DC_subdom"/>
</dbReference>
<evidence type="ECO:0000256" key="3">
    <source>
        <dbReference type="ARBA" id="ARBA00022448"/>
    </source>
</evidence>
<evidence type="ECO:0000256" key="9">
    <source>
        <dbReference type="SAM" id="Phobius"/>
    </source>
</evidence>
<feature type="transmembrane region" description="Helical" evidence="9">
    <location>
        <begin position="864"/>
        <end position="883"/>
    </location>
</feature>
<dbReference type="PANTHER" id="PTHR32063">
    <property type="match status" value="1"/>
</dbReference>
<dbReference type="GO" id="GO:0042910">
    <property type="term" value="F:xenobiotic transmembrane transporter activity"/>
    <property type="evidence" value="ECO:0007669"/>
    <property type="project" value="TreeGrafter"/>
</dbReference>
<keyword evidence="7 9" id="KW-1133">Transmembrane helix</keyword>
<keyword evidence="6 9" id="KW-0812">Transmembrane</keyword>
<dbReference type="FunFam" id="3.30.70.1430:FF:000001">
    <property type="entry name" value="Efflux pump membrane transporter"/>
    <property type="match status" value="1"/>
</dbReference>
<dbReference type="GO" id="GO:0009636">
    <property type="term" value="P:response to toxic substance"/>
    <property type="evidence" value="ECO:0007669"/>
    <property type="project" value="UniProtKB-ARBA"/>
</dbReference>
<sequence length="1043" mass="113349">MFVNFFIRRPVFATVCSLLIILVGLVSLPTLAIEYYPDVSPPTIGVTANYPGASAETVETNVTTILEQQINGVEGMKYISSTSDSNGGSNITVTFDQGYDKNVAAVDVQNRIAVVQSQLPQQVIQTGVSVSKASTQIVNVFGLYSPDDRYDPAFISNYASLYIVDPLKRIPGVGSVQIFGERTYAMRLWLDPNRLASRGLTAMDVSDALREQNIQVGAGVIGAPPAPRGQEFQIGIQAISRLATAEEFGDIVIQTGADGSLVRVRDVGRTELGAQDYSSNTRFNGKNAVGLGIYQLTGANALDVASRTEALMEELKQKFPPGLDYELAFDTTEAVREAVWEVANTLAESVFLVVVVIFVFLQGWRTTLIPAMTIPVSLLGTFAFIKAFGFSINSLTLFGLVLATGLVVDDAIVVIENITRLMEERGLSPREAAFESMREVTGAVIATSLVLMAVFIPVVFFPGVTGRLYQQFALTIVFSVALSTFNALTLTPALCALLLGRPQATQNWFFRRVNWGINKTRRGYERSLIWITRFKGAVLIAFFLLIGVTYWLFITVPGGFVPEEDQGYFVTIIQAPQGVSLEYTDKIVSQVDQELRALPEQRATFAISGFSFFGNGPDKGIVFVPLKPWSERKPIDQIIPPLMGKFSQVTGALVFAFNVPTINVGGSGLGGFDLQVQDQGNVGLTQLNAGVQDLIAKANGSGLMGVNTPFAINAPQLLVEVDRNRALALKVNLEDVFNTLQIFLGSDYVNNFNLFERSYRVIVQADQQFRANPADLEQLYVRSEDDRMIPLSNLIKITQTVAPQSITHYNLFRSANITGNGSPGMSSGQVIQQMENLARQTLPQGIGYTWTGLSLEELKSGGQAPLIFGLGLVFVFLVLAAQYESYIDPLIIILSVPLAILGALAAQGLRGLNNDVFCQIGLVMLIGLASKNAILIVEFANQKKAEGLSNTKAAIAASEERLRPILMTALSFIFGTLPLVFATGSGAAARQSLGTAVYGGMISSTFLSLFIVPVFFIVINNIRDRAAEFRRRKSEPPAMQPEE</sequence>
<reference evidence="10" key="1">
    <citation type="submission" date="2009-01" db="EMBL/GenBank/DDBJ databases">
        <title>Complete sequence of chromosome Cyanothece sp. PCC 7425.</title>
        <authorList>
            <consortium name="US DOE Joint Genome Institute"/>
            <person name="Lucas S."/>
            <person name="Copeland A."/>
            <person name="Lapidus A."/>
            <person name="Glavina del Rio T."/>
            <person name="Dalin E."/>
            <person name="Tice H."/>
            <person name="Bruce D."/>
            <person name="Goodwin L."/>
            <person name="Pitluck S."/>
            <person name="Sims D."/>
            <person name="Meineke L."/>
            <person name="Brettin T."/>
            <person name="Detter J.C."/>
            <person name="Han C."/>
            <person name="Larimer F."/>
            <person name="Land M."/>
            <person name="Hauser L."/>
            <person name="Kyrpides N."/>
            <person name="Ovchinnikova G."/>
            <person name="Liberton M."/>
            <person name="Stoeckel J."/>
            <person name="Banerjee A."/>
            <person name="Singh A."/>
            <person name="Page L."/>
            <person name="Sato H."/>
            <person name="Zhao L."/>
            <person name="Sherman L."/>
            <person name="Pakrasi H."/>
            <person name="Richardson P."/>
        </authorList>
    </citation>
    <scope>NUCLEOTIDE SEQUENCE</scope>
    <source>
        <strain evidence="10">PCC 7425</strain>
    </source>
</reference>
<dbReference type="PRINTS" id="PR00702">
    <property type="entry name" value="ACRIFLAVINRP"/>
</dbReference>
<feature type="transmembrane region" description="Helical" evidence="9">
    <location>
        <begin position="395"/>
        <end position="419"/>
    </location>
</feature>
<feature type="transmembrane region" description="Helical" evidence="9">
    <location>
        <begin position="472"/>
        <end position="499"/>
    </location>
</feature>
<keyword evidence="5" id="KW-0997">Cell inner membrane</keyword>
<dbReference type="Gene3D" id="1.20.1640.10">
    <property type="entry name" value="Multidrug efflux transporter AcrB transmembrane domain"/>
    <property type="match status" value="2"/>
</dbReference>
<evidence type="ECO:0000256" key="6">
    <source>
        <dbReference type="ARBA" id="ARBA00022692"/>
    </source>
</evidence>
<dbReference type="InterPro" id="IPR001036">
    <property type="entry name" value="Acrflvin-R"/>
</dbReference>
<dbReference type="SUPFAM" id="SSF82714">
    <property type="entry name" value="Multidrug efflux transporter AcrB TolC docking domain, DN and DC subdomains"/>
    <property type="match status" value="2"/>
</dbReference>
<evidence type="ECO:0000256" key="8">
    <source>
        <dbReference type="ARBA" id="ARBA00023136"/>
    </source>
</evidence>
<gene>
    <name evidence="10" type="ordered locus">Cyan7425_4992</name>
</gene>
<evidence type="ECO:0000256" key="7">
    <source>
        <dbReference type="ARBA" id="ARBA00022989"/>
    </source>
</evidence>
<dbReference type="Pfam" id="PF00873">
    <property type="entry name" value="ACR_tran"/>
    <property type="match status" value="1"/>
</dbReference>
<dbReference type="GO" id="GO:0015562">
    <property type="term" value="F:efflux transmembrane transporter activity"/>
    <property type="evidence" value="ECO:0007669"/>
    <property type="project" value="InterPro"/>
</dbReference>
<dbReference type="SUPFAM" id="SSF82866">
    <property type="entry name" value="Multidrug efflux transporter AcrB transmembrane domain"/>
    <property type="match status" value="2"/>
</dbReference>
<protein>
    <submittedName>
        <fullName evidence="10">Transporter, hydrophobe/amphiphile efflux-1 (HAE1) family</fullName>
    </submittedName>
</protein>
<dbReference type="NCBIfam" id="TIGR00915">
    <property type="entry name" value="2A0602"/>
    <property type="match status" value="1"/>
</dbReference>
<feature type="transmembrane region" description="Helical" evidence="9">
    <location>
        <begin position="528"/>
        <end position="553"/>
    </location>
</feature>
<feature type="transmembrane region" description="Helical" evidence="9">
    <location>
        <begin position="368"/>
        <end position="389"/>
    </location>
</feature>
<feature type="transmembrane region" description="Helical" evidence="9">
    <location>
        <begin position="1001"/>
        <end position="1022"/>
    </location>
</feature>
<dbReference type="Gene3D" id="3.30.70.1430">
    <property type="entry name" value="Multidrug efflux transporter AcrB pore domain"/>
    <property type="match status" value="2"/>
</dbReference>
<feature type="transmembrane region" description="Helical" evidence="9">
    <location>
        <begin position="342"/>
        <end position="361"/>
    </location>
</feature>
<feature type="transmembrane region" description="Helical" evidence="9">
    <location>
        <begin position="890"/>
        <end position="908"/>
    </location>
</feature>
<dbReference type="AlphaFoldDB" id="B8HNG2"/>
<feature type="transmembrane region" description="Helical" evidence="9">
    <location>
        <begin position="920"/>
        <end position="941"/>
    </location>
</feature>
<evidence type="ECO:0000256" key="4">
    <source>
        <dbReference type="ARBA" id="ARBA00022475"/>
    </source>
</evidence>
<dbReference type="Gene3D" id="3.30.2090.10">
    <property type="entry name" value="Multidrug efflux transporter AcrB TolC docking domain, DN and DC subdomains"/>
    <property type="match status" value="2"/>
</dbReference>
<feature type="transmembrane region" description="Helical" evidence="9">
    <location>
        <begin position="440"/>
        <end position="460"/>
    </location>
</feature>
<organism evidence="10">
    <name type="scientific">Cyanothece sp. (strain PCC 7425 / ATCC 29141)</name>
    <dbReference type="NCBI Taxonomy" id="395961"/>
    <lineage>
        <taxon>Bacteria</taxon>
        <taxon>Bacillati</taxon>
        <taxon>Cyanobacteriota</taxon>
        <taxon>Cyanophyceae</taxon>
        <taxon>Gomontiellales</taxon>
        <taxon>Cyanothecaceae</taxon>
        <taxon>Cyanothece</taxon>
    </lineage>
</organism>
<proteinExistence type="inferred from homology"/>
<evidence type="ECO:0000256" key="1">
    <source>
        <dbReference type="ARBA" id="ARBA00004429"/>
    </source>
</evidence>
<evidence type="ECO:0000256" key="5">
    <source>
        <dbReference type="ARBA" id="ARBA00022519"/>
    </source>
</evidence>
<feature type="transmembrane region" description="Helical" evidence="9">
    <location>
        <begin position="962"/>
        <end position="981"/>
    </location>
</feature>
<keyword evidence="8 9" id="KW-0472">Membrane</keyword>
<keyword evidence="3" id="KW-0813">Transport</keyword>
<dbReference type="SUPFAM" id="SSF82693">
    <property type="entry name" value="Multidrug efflux transporter AcrB pore domain, PN1, PN2, PC1 and PC2 subdomains"/>
    <property type="match status" value="4"/>
</dbReference>
<dbReference type="GO" id="GO:0005886">
    <property type="term" value="C:plasma membrane"/>
    <property type="evidence" value="ECO:0007669"/>
    <property type="project" value="UniProtKB-SubCell"/>
</dbReference>
<dbReference type="OrthoDB" id="9791035at2"/>
<evidence type="ECO:0000313" key="10">
    <source>
        <dbReference type="EMBL" id="ACL47289.1"/>
    </source>
</evidence>
<accession>B8HNG2</accession>
<dbReference type="HOGENOM" id="CLU_002755_1_1_3"/>
<dbReference type="KEGG" id="cyn:Cyan7425_4992"/>
<dbReference type="FunFam" id="1.20.1640.10:FF:000001">
    <property type="entry name" value="Efflux pump membrane transporter"/>
    <property type="match status" value="1"/>
</dbReference>
<dbReference type="NCBIfam" id="NF000282">
    <property type="entry name" value="RND_permease_1"/>
    <property type="match status" value="1"/>
</dbReference>
<name>B8HNG2_CYAP4</name>
<dbReference type="Gene3D" id="3.30.70.1320">
    <property type="entry name" value="Multidrug efflux transporter AcrB pore domain like"/>
    <property type="match status" value="1"/>
</dbReference>
<evidence type="ECO:0000256" key="2">
    <source>
        <dbReference type="ARBA" id="ARBA00010942"/>
    </source>
</evidence>
<comment type="subcellular location">
    <subcellularLocation>
        <location evidence="1">Cell inner membrane</location>
        <topology evidence="1">Multi-pass membrane protein</topology>
    </subcellularLocation>
</comment>
<dbReference type="InterPro" id="IPR004764">
    <property type="entry name" value="MdtF-like"/>
</dbReference>
<keyword evidence="4" id="KW-1003">Cell membrane</keyword>
<dbReference type="eggNOG" id="COG0841">
    <property type="taxonomic scope" value="Bacteria"/>
</dbReference>
<dbReference type="Gene3D" id="3.30.70.1440">
    <property type="entry name" value="Multidrug efflux transporter AcrB pore domain"/>
    <property type="match status" value="1"/>
</dbReference>
<dbReference type="EMBL" id="CP001344">
    <property type="protein sequence ID" value="ACL47289.1"/>
    <property type="molecule type" value="Genomic_DNA"/>
</dbReference>